<keyword evidence="1" id="KW-1133">Transmembrane helix</keyword>
<proteinExistence type="predicted"/>
<accession>A0A6J8ADT2</accession>
<protein>
    <submittedName>
        <fullName evidence="2">Uncharacterized protein</fullName>
    </submittedName>
</protein>
<organism evidence="2 3">
    <name type="scientific">Mytilus coruscus</name>
    <name type="common">Sea mussel</name>
    <dbReference type="NCBI Taxonomy" id="42192"/>
    <lineage>
        <taxon>Eukaryota</taxon>
        <taxon>Metazoa</taxon>
        <taxon>Spiralia</taxon>
        <taxon>Lophotrochozoa</taxon>
        <taxon>Mollusca</taxon>
        <taxon>Bivalvia</taxon>
        <taxon>Autobranchia</taxon>
        <taxon>Pteriomorphia</taxon>
        <taxon>Mytilida</taxon>
        <taxon>Mytiloidea</taxon>
        <taxon>Mytilidae</taxon>
        <taxon>Mytilinae</taxon>
        <taxon>Mytilus</taxon>
    </lineage>
</organism>
<evidence type="ECO:0000313" key="2">
    <source>
        <dbReference type="EMBL" id="CAC5365311.1"/>
    </source>
</evidence>
<dbReference type="Proteomes" id="UP000507470">
    <property type="component" value="Unassembled WGS sequence"/>
</dbReference>
<keyword evidence="1" id="KW-0472">Membrane</keyword>
<dbReference type="OrthoDB" id="6050824at2759"/>
<evidence type="ECO:0000313" key="3">
    <source>
        <dbReference type="Proteomes" id="UP000507470"/>
    </source>
</evidence>
<evidence type="ECO:0000256" key="1">
    <source>
        <dbReference type="SAM" id="Phobius"/>
    </source>
</evidence>
<keyword evidence="1" id="KW-0812">Transmembrane</keyword>
<sequence>MEPEFSIEPENCENAFEVPNVFPCRGGCCGQKPEEYCCDESAQLNLAIFTMCSSILFILVAVWAWKKCVMIWCEDRKGFTSRNIDLVARKECGTVPYNHIGCSGTVSSPGVHFTNKRTTSGASRKINKTLYNQTKEFTDGPPSYEEATTFQSNQISQ</sequence>
<gene>
    <name evidence="2" type="ORF">MCOR_6044</name>
</gene>
<name>A0A6J8ADT2_MYTCO</name>
<feature type="transmembrane region" description="Helical" evidence="1">
    <location>
        <begin position="46"/>
        <end position="65"/>
    </location>
</feature>
<keyword evidence="3" id="KW-1185">Reference proteome</keyword>
<reference evidence="2 3" key="1">
    <citation type="submission" date="2020-06" db="EMBL/GenBank/DDBJ databases">
        <authorList>
            <person name="Li R."/>
            <person name="Bekaert M."/>
        </authorList>
    </citation>
    <scope>NUCLEOTIDE SEQUENCE [LARGE SCALE GENOMIC DNA]</scope>
    <source>
        <strain evidence="3">wild</strain>
    </source>
</reference>
<dbReference type="EMBL" id="CACVKT020001115">
    <property type="protein sequence ID" value="CAC5365311.1"/>
    <property type="molecule type" value="Genomic_DNA"/>
</dbReference>
<dbReference type="AlphaFoldDB" id="A0A6J8ADT2"/>